<dbReference type="RefSeq" id="XP_025575439.1">
    <property type="nucleotide sequence ID" value="XM_025722097.1"/>
</dbReference>
<dbReference type="Proteomes" id="UP000249402">
    <property type="component" value="Unassembled WGS sequence"/>
</dbReference>
<dbReference type="AlphaFoldDB" id="A0A395GZT6"/>
<reference evidence="2 3" key="1">
    <citation type="submission" date="2018-02" db="EMBL/GenBank/DDBJ databases">
        <title>The genomes of Aspergillus section Nigri reveals drivers in fungal speciation.</title>
        <authorList>
            <consortium name="DOE Joint Genome Institute"/>
            <person name="Vesth T.C."/>
            <person name="Nybo J."/>
            <person name="Theobald S."/>
            <person name="Brandl J."/>
            <person name="Frisvad J.C."/>
            <person name="Nielsen K.F."/>
            <person name="Lyhne E.K."/>
            <person name="Kogle M.E."/>
            <person name="Kuo A."/>
            <person name="Riley R."/>
            <person name="Clum A."/>
            <person name="Nolan M."/>
            <person name="Lipzen A."/>
            <person name="Salamov A."/>
            <person name="Henrissat B."/>
            <person name="Wiebenga A."/>
            <person name="De vries R.P."/>
            <person name="Grigoriev I.V."/>
            <person name="Mortensen U.H."/>
            <person name="Andersen M.R."/>
            <person name="Baker S.E."/>
        </authorList>
    </citation>
    <scope>NUCLEOTIDE SEQUENCE [LARGE SCALE GENOMIC DNA]</scope>
    <source>
        <strain evidence="2 3">CBS 121593</strain>
    </source>
</reference>
<dbReference type="GeneID" id="37226962"/>
<evidence type="ECO:0000256" key="1">
    <source>
        <dbReference type="SAM" id="MobiDB-lite"/>
    </source>
</evidence>
<dbReference type="VEuPathDB" id="FungiDB:BO80DRAFT_455210"/>
<dbReference type="EMBL" id="KZ824437">
    <property type="protein sequence ID" value="RAL01112.1"/>
    <property type="molecule type" value="Genomic_DNA"/>
</dbReference>
<protein>
    <submittedName>
        <fullName evidence="2">Uncharacterized protein</fullName>
    </submittedName>
</protein>
<accession>A0A395GZT6</accession>
<organism evidence="2 3">
    <name type="scientific">Aspergillus ibericus CBS 121593</name>
    <dbReference type="NCBI Taxonomy" id="1448316"/>
    <lineage>
        <taxon>Eukaryota</taxon>
        <taxon>Fungi</taxon>
        <taxon>Dikarya</taxon>
        <taxon>Ascomycota</taxon>
        <taxon>Pezizomycotina</taxon>
        <taxon>Eurotiomycetes</taxon>
        <taxon>Eurotiomycetidae</taxon>
        <taxon>Eurotiales</taxon>
        <taxon>Aspergillaceae</taxon>
        <taxon>Aspergillus</taxon>
        <taxon>Aspergillus subgen. Circumdati</taxon>
    </lineage>
</organism>
<sequence length="117" mass="12807">MASRAFSTSVRHLKKLKWTRQGTTQDVTWLTESMDDTVDHVPDSGNPHSTPSKNDPYHGSVELFNSAGQRITSAHVYPNGYVKFSKEAKYPPYKGTPHPKAPVLPISDPAGTAKSGN</sequence>
<feature type="region of interest" description="Disordered" evidence="1">
    <location>
        <begin position="37"/>
        <end position="59"/>
    </location>
</feature>
<name>A0A395GZT6_9EURO</name>
<proteinExistence type="predicted"/>
<gene>
    <name evidence="2" type="ORF">BO80DRAFT_455210</name>
</gene>
<dbReference type="OrthoDB" id="5346621at2759"/>
<evidence type="ECO:0000313" key="3">
    <source>
        <dbReference type="Proteomes" id="UP000249402"/>
    </source>
</evidence>
<keyword evidence="3" id="KW-1185">Reference proteome</keyword>
<evidence type="ECO:0000313" key="2">
    <source>
        <dbReference type="EMBL" id="RAL01112.1"/>
    </source>
</evidence>
<feature type="region of interest" description="Disordered" evidence="1">
    <location>
        <begin position="88"/>
        <end position="117"/>
    </location>
</feature>